<comment type="caution">
    <text evidence="1">The sequence shown here is derived from an EMBL/GenBank/DDBJ whole genome shotgun (WGS) entry which is preliminary data.</text>
</comment>
<evidence type="ECO:0000313" key="2">
    <source>
        <dbReference type="Proteomes" id="UP000094569"/>
    </source>
</evidence>
<dbReference type="AlphaFoldDB" id="A0A1E3B2R3"/>
<keyword evidence="2" id="KW-1185">Reference proteome</keyword>
<reference evidence="1 2" key="1">
    <citation type="journal article" date="2016" name="BMC Genomics">
        <title>Comparative genomic and transcriptomic analyses of the Fuzhuan brick tea-fermentation fungus Aspergillus cristatus.</title>
        <authorList>
            <person name="Ge Y."/>
            <person name="Wang Y."/>
            <person name="Liu Y."/>
            <person name="Tan Y."/>
            <person name="Ren X."/>
            <person name="Zhang X."/>
            <person name="Hyde K.D."/>
            <person name="Liu Y."/>
            <person name="Liu Z."/>
        </authorList>
    </citation>
    <scope>NUCLEOTIDE SEQUENCE [LARGE SCALE GENOMIC DNA]</scope>
    <source>
        <strain evidence="1 2">GZAAS20.1005</strain>
    </source>
</reference>
<organism evidence="1 2">
    <name type="scientific">Aspergillus cristatus</name>
    <name type="common">Chinese Fuzhuan brick tea-fermentation fungus</name>
    <name type="synonym">Eurotium cristatum</name>
    <dbReference type="NCBI Taxonomy" id="573508"/>
    <lineage>
        <taxon>Eukaryota</taxon>
        <taxon>Fungi</taxon>
        <taxon>Dikarya</taxon>
        <taxon>Ascomycota</taxon>
        <taxon>Pezizomycotina</taxon>
        <taxon>Eurotiomycetes</taxon>
        <taxon>Eurotiomycetidae</taxon>
        <taxon>Eurotiales</taxon>
        <taxon>Aspergillaceae</taxon>
        <taxon>Aspergillus</taxon>
        <taxon>Aspergillus subgen. Aspergillus</taxon>
    </lineage>
</organism>
<protein>
    <submittedName>
        <fullName evidence="1">Uncharacterized protein</fullName>
    </submittedName>
</protein>
<dbReference type="VEuPathDB" id="FungiDB:SI65_09427"/>
<sequence>MVVYRCQEAPIGRLTREKDVFFLGADFDVPGHPPGHITEAPTLERISLSFIPNTDIVAANDWHCLSFRDAGNGKVRSRPRDLKAIDFTPGGRFVILEISYCSVEIWDHCLQRKIEGFEVSKSSITFSPDDCMVAIRLGSTIKVLELPTCKEVDAVKIPANPTSTIALSAVSELMVYRAGEELYMRDLARHSHTLLETYRSPAPDYGAVMEESAISPDGQLLIVCDQEPPNRGVQLWNLCKKSKQVEFELGRFGPDVSPAFTPDGKFVVTIHAGNIYIINTSIEG</sequence>
<gene>
    <name evidence="1" type="ORF">SI65_09427</name>
</gene>
<dbReference type="Gene3D" id="2.130.10.10">
    <property type="entry name" value="YVTN repeat-like/Quinoprotein amine dehydrogenase"/>
    <property type="match status" value="1"/>
</dbReference>
<dbReference type="Proteomes" id="UP000094569">
    <property type="component" value="Unassembled WGS sequence"/>
</dbReference>
<dbReference type="InterPro" id="IPR015943">
    <property type="entry name" value="WD40/YVTN_repeat-like_dom_sf"/>
</dbReference>
<dbReference type="EMBL" id="JXNT01000018">
    <property type="protein sequence ID" value="ODM15188.1"/>
    <property type="molecule type" value="Genomic_DNA"/>
</dbReference>
<accession>A0A1E3B2R3</accession>
<name>A0A1E3B2R3_ASPCR</name>
<evidence type="ECO:0000313" key="1">
    <source>
        <dbReference type="EMBL" id="ODM15188.1"/>
    </source>
</evidence>
<dbReference type="SUPFAM" id="SSF82171">
    <property type="entry name" value="DPP6 N-terminal domain-like"/>
    <property type="match status" value="1"/>
</dbReference>
<proteinExistence type="predicted"/>